<feature type="domain" description="THIF-type NAD/FAD binding fold" evidence="2">
    <location>
        <begin position="130"/>
        <end position="209"/>
    </location>
</feature>
<dbReference type="Pfam" id="PF00899">
    <property type="entry name" value="ThiF"/>
    <property type="match status" value="1"/>
</dbReference>
<dbReference type="SUPFAM" id="SSF69572">
    <property type="entry name" value="Activating enzymes of the ubiquitin-like proteins"/>
    <property type="match status" value="1"/>
</dbReference>
<reference evidence="3 4" key="1">
    <citation type="journal article" date="2019" name="Int. J. Syst. Evol. Microbiol.">
        <title>The Global Catalogue of Microorganisms (GCM) 10K type strain sequencing project: providing services to taxonomists for standard genome sequencing and annotation.</title>
        <authorList>
            <consortium name="The Broad Institute Genomics Platform"/>
            <consortium name="The Broad Institute Genome Sequencing Center for Infectious Disease"/>
            <person name="Wu L."/>
            <person name="Ma J."/>
        </authorList>
    </citation>
    <scope>NUCLEOTIDE SEQUENCE [LARGE SCALE GENOMIC DNA]</scope>
    <source>
        <strain evidence="3 4">JCM 6307</strain>
    </source>
</reference>
<dbReference type="Gene3D" id="3.40.50.720">
    <property type="entry name" value="NAD(P)-binding Rossmann-like Domain"/>
    <property type="match status" value="1"/>
</dbReference>
<evidence type="ECO:0000259" key="2">
    <source>
        <dbReference type="Pfam" id="PF00899"/>
    </source>
</evidence>
<evidence type="ECO:0000256" key="1">
    <source>
        <dbReference type="SAM" id="MobiDB-lite"/>
    </source>
</evidence>
<dbReference type="EMBL" id="BAAATA010000002">
    <property type="protein sequence ID" value="GAA2471607.1"/>
    <property type="molecule type" value="Genomic_DNA"/>
</dbReference>
<dbReference type="InterPro" id="IPR022291">
    <property type="entry name" value="Bacteriocin_synth_cyclodeHase"/>
</dbReference>
<evidence type="ECO:0000313" key="3">
    <source>
        <dbReference type="EMBL" id="GAA2471607.1"/>
    </source>
</evidence>
<comment type="caution">
    <text evidence="3">The sequence shown here is derived from an EMBL/GenBank/DDBJ whole genome shotgun (WGS) entry which is preliminary data.</text>
</comment>
<proteinExistence type="predicted"/>
<dbReference type="InterPro" id="IPR035985">
    <property type="entry name" value="Ubiquitin-activating_enz"/>
</dbReference>
<gene>
    <name evidence="3" type="ORF">GCM10010406_04060</name>
</gene>
<dbReference type="InterPro" id="IPR000594">
    <property type="entry name" value="ThiF_NAD_FAD-bd"/>
</dbReference>
<sequence>MHPMVKPAVRRGWRDARTLQFGVDPARAVLMEHVDRATERLLGLLDGTRSVERVREEAGLLGLDPQRADRLLDLLAEHGVLDDTESLRDLVRGPGAPPAAALDRLRPDLASLSVVHPAPGAAGAVMAARRAAVVQVRGAGRVGAAVAALLSAAGVGTVEPVDEGRSDPWDVSPCGIAAEDVGRQRTLAARGAVRRAAPDPRAAVRARRARQAEQAGREGRAERAGRAGDAPGHGRPCATGGARSSPASPTLVVFAPRDGLAAWAPDPAAAAGLVESGVPHLYAGVVEGLGLVGPLVVPGGSACAGCLELRASEEDPARPRLLAQLRSGRSSGVPACDTVLATTVAGLTALHALAFLDGGVPVSVGARTRLSLAGLDTAVQRVEPHPRCPCSRARGPEGGQADRTTPTSQGRPERGAHV</sequence>
<feature type="region of interest" description="Disordered" evidence="1">
    <location>
        <begin position="384"/>
        <end position="418"/>
    </location>
</feature>
<dbReference type="NCBIfam" id="TIGR03882">
    <property type="entry name" value="cyclo_dehyd_2"/>
    <property type="match status" value="1"/>
</dbReference>
<feature type="compositionally biased region" description="Low complexity" evidence="1">
    <location>
        <begin position="189"/>
        <end position="203"/>
    </location>
</feature>
<keyword evidence="4" id="KW-1185">Reference proteome</keyword>
<protein>
    <submittedName>
        <fullName evidence="3">TOMM leader peptide-binding protein</fullName>
    </submittedName>
</protein>
<accession>A0ABN3KWU7</accession>
<organism evidence="3 4">
    <name type="scientific">Streptomyces thermolineatus</name>
    <dbReference type="NCBI Taxonomy" id="44033"/>
    <lineage>
        <taxon>Bacteria</taxon>
        <taxon>Bacillati</taxon>
        <taxon>Actinomycetota</taxon>
        <taxon>Actinomycetes</taxon>
        <taxon>Kitasatosporales</taxon>
        <taxon>Streptomycetaceae</taxon>
        <taxon>Streptomyces</taxon>
    </lineage>
</organism>
<name>A0ABN3KWU7_9ACTN</name>
<feature type="compositionally biased region" description="Basic and acidic residues" evidence="1">
    <location>
        <begin position="215"/>
        <end position="226"/>
    </location>
</feature>
<feature type="region of interest" description="Disordered" evidence="1">
    <location>
        <begin position="189"/>
        <end position="249"/>
    </location>
</feature>
<evidence type="ECO:0000313" key="4">
    <source>
        <dbReference type="Proteomes" id="UP001501358"/>
    </source>
</evidence>
<dbReference type="Proteomes" id="UP001501358">
    <property type="component" value="Unassembled WGS sequence"/>
</dbReference>